<reference evidence="13" key="2">
    <citation type="submission" date="2022-01" db="EMBL/GenBank/DDBJ databases">
        <authorList>
            <person name="Yamashiro T."/>
            <person name="Shiraishi A."/>
            <person name="Satake H."/>
            <person name="Nakayama K."/>
        </authorList>
    </citation>
    <scope>NUCLEOTIDE SEQUENCE</scope>
</reference>
<evidence type="ECO:0000256" key="2">
    <source>
        <dbReference type="ARBA" id="ARBA00022723"/>
    </source>
</evidence>
<keyword evidence="6" id="KW-0229">DNA integration</keyword>
<dbReference type="PANTHER" id="PTHR42648:SF11">
    <property type="entry name" value="TRANSPOSON TY4-P GAG-POL POLYPROTEIN"/>
    <property type="match status" value="1"/>
</dbReference>
<dbReference type="PROSITE" id="PS50994">
    <property type="entry name" value="INTEGRASE"/>
    <property type="match status" value="1"/>
</dbReference>
<evidence type="ECO:0000256" key="9">
    <source>
        <dbReference type="ARBA" id="ARBA00023172"/>
    </source>
</evidence>
<keyword evidence="10" id="KW-0511">Multifunctional enzyme</keyword>
<organism evidence="13 14">
    <name type="scientific">Tanacetum coccineum</name>
    <dbReference type="NCBI Taxonomy" id="301880"/>
    <lineage>
        <taxon>Eukaryota</taxon>
        <taxon>Viridiplantae</taxon>
        <taxon>Streptophyta</taxon>
        <taxon>Embryophyta</taxon>
        <taxon>Tracheophyta</taxon>
        <taxon>Spermatophyta</taxon>
        <taxon>Magnoliopsida</taxon>
        <taxon>eudicotyledons</taxon>
        <taxon>Gunneridae</taxon>
        <taxon>Pentapetalae</taxon>
        <taxon>asterids</taxon>
        <taxon>campanulids</taxon>
        <taxon>Asterales</taxon>
        <taxon>Asteraceae</taxon>
        <taxon>Asteroideae</taxon>
        <taxon>Anthemideae</taxon>
        <taxon>Anthemidinae</taxon>
        <taxon>Tanacetum</taxon>
    </lineage>
</organism>
<dbReference type="Proteomes" id="UP001151760">
    <property type="component" value="Unassembled WGS sequence"/>
</dbReference>
<protein>
    <submittedName>
        <fullName evidence="13">Retrovirus-related pol polyprotein from transposon TNT 1-94</fullName>
    </submittedName>
</protein>
<evidence type="ECO:0000313" key="13">
    <source>
        <dbReference type="EMBL" id="GJT58351.1"/>
    </source>
</evidence>
<evidence type="ECO:0000259" key="12">
    <source>
        <dbReference type="PROSITE" id="PS50994"/>
    </source>
</evidence>
<keyword evidence="8" id="KW-0808">Transferase</keyword>
<keyword evidence="3" id="KW-0255">Endonuclease</keyword>
<dbReference type="InterPro" id="IPR012337">
    <property type="entry name" value="RNaseH-like_sf"/>
</dbReference>
<accession>A0ABQ5F4T7</accession>
<keyword evidence="8" id="KW-0548">Nucleotidyltransferase</keyword>
<dbReference type="InterPro" id="IPR013103">
    <property type="entry name" value="RVT_2"/>
</dbReference>
<keyword evidence="14" id="KW-1185">Reference proteome</keyword>
<name>A0ABQ5F4T7_9ASTR</name>
<dbReference type="InterPro" id="IPR025724">
    <property type="entry name" value="GAG-pre-integrase_dom"/>
</dbReference>
<dbReference type="InterPro" id="IPR039537">
    <property type="entry name" value="Retrotran_Ty1/copia-like"/>
</dbReference>
<feature type="coiled-coil region" evidence="11">
    <location>
        <begin position="12"/>
        <end position="39"/>
    </location>
</feature>
<keyword evidence="4" id="KW-0378">Hydrolase</keyword>
<comment type="caution">
    <text evidence="13">The sequence shown here is derived from an EMBL/GenBank/DDBJ whole genome shotgun (WGS) entry which is preliminary data.</text>
</comment>
<evidence type="ECO:0000256" key="1">
    <source>
        <dbReference type="ARBA" id="ARBA00022722"/>
    </source>
</evidence>
<evidence type="ECO:0000256" key="8">
    <source>
        <dbReference type="ARBA" id="ARBA00022932"/>
    </source>
</evidence>
<evidence type="ECO:0000256" key="4">
    <source>
        <dbReference type="ARBA" id="ARBA00022801"/>
    </source>
</evidence>
<keyword evidence="2" id="KW-0479">Metal-binding</keyword>
<evidence type="ECO:0000256" key="6">
    <source>
        <dbReference type="ARBA" id="ARBA00022908"/>
    </source>
</evidence>
<dbReference type="InterPro" id="IPR057670">
    <property type="entry name" value="SH3_retrovirus"/>
</dbReference>
<evidence type="ECO:0000256" key="3">
    <source>
        <dbReference type="ARBA" id="ARBA00022759"/>
    </source>
</evidence>
<dbReference type="SUPFAM" id="SSF53098">
    <property type="entry name" value="Ribonuclease H-like"/>
    <property type="match status" value="1"/>
</dbReference>
<proteinExistence type="predicted"/>
<dbReference type="EMBL" id="BQNB010017011">
    <property type="protein sequence ID" value="GJT58351.1"/>
    <property type="molecule type" value="Genomic_DNA"/>
</dbReference>
<evidence type="ECO:0000256" key="10">
    <source>
        <dbReference type="ARBA" id="ARBA00023268"/>
    </source>
</evidence>
<dbReference type="CDD" id="cd09272">
    <property type="entry name" value="RNase_HI_RT_Ty1"/>
    <property type="match status" value="1"/>
</dbReference>
<dbReference type="InterPro" id="IPR036397">
    <property type="entry name" value="RNaseH_sf"/>
</dbReference>
<dbReference type="Gene3D" id="3.30.420.10">
    <property type="entry name" value="Ribonuclease H-like superfamily/Ribonuclease H"/>
    <property type="match status" value="1"/>
</dbReference>
<evidence type="ECO:0000256" key="5">
    <source>
        <dbReference type="ARBA" id="ARBA00022842"/>
    </source>
</evidence>
<reference evidence="13" key="1">
    <citation type="journal article" date="2022" name="Int. J. Mol. Sci.">
        <title>Draft Genome of Tanacetum Coccineum: Genomic Comparison of Closely Related Tanacetum-Family Plants.</title>
        <authorList>
            <person name="Yamashiro T."/>
            <person name="Shiraishi A."/>
            <person name="Nakayama K."/>
            <person name="Satake H."/>
        </authorList>
    </citation>
    <scope>NUCLEOTIDE SEQUENCE</scope>
</reference>
<keyword evidence="9" id="KW-0233">DNA recombination</keyword>
<sequence>MSNHVTTWDKANQETKIINESLTAKLERYKERVKTFEQRLNVDLSSRKKLVDSQMVGMIRNKKHDVISVVDEEETLILKKESRSKMLAKQNDPISKEKKINISPINYSKLNKLAEDFGKHFVPQKELSAEQALWLQFSNPISEQPVVQTTPVRTEAPNELPKIRLRQDLFKDFDNGLHSEINEVKTVFNQMEAAVEQFHICVNSLATRNECCEMQQSFIHEYNENIVQKAELAKKEQMIKKKLFDEVVLRCSQLKNHCVNLELKLQHQKESFLNNKSLNNQDAPEIQEFFNINEWQAKLNAKDVSITKLKKHIKSLKGKNVIENDAPTNKAKIIALGMFKLDLEPLAPKLLKNRDAHIEYIKHAREHADTLREVVEHARALRPLDSDLDSAYVKHTTLNANSELICVECNQCMFDTNHDLGFLEYVNDVNIPTGRIFTIVGNSCPLTRFTSTKVEPLKETILKSATTSNPEIKIYCRKNKVAKSVDLNSELNCPYCSWYLDSGCSKHMTVNRSQLINFVHKFLVAFSKHTCYIRDLEGVDLLKGSRGSNLYTLSLEDMMSSSPICLFSKASKTKYWLWHRRLSHLNFDSITTLAKQGLVRGLPKLKFQKDHLCSVCALGKSKKYTHKPKSEDSIQEKLYLLHMDLCGPMRIQSINGWKYILVIVDNYSRFTWVKFLRSKDEVPEFVIKFLKMIQVCLNAIVRNIKTDNSTKFVNQTLRDYYEDVGILHQTSVAPPQQNGIDERRNCTLVEAARTMLIFLKALLFLWAEAAAIACYIKNRSLIRKCHNKTPYKLLHNRKSDLSYLHVFGALCYPTNHIEDLGKLKPKADIGIFVGYAPAKKAYRIYNKRTRLIIETIHVTFDELAVMDLEQFSSTPRASTLDSWNTQFMTHAKPSFSNTYFNPPPSVASLVPIVVAPDPADSTGLPSSTLVDQDAPSPNNDPFFGVPILEPNSKESSSTDVISTNVHSVNQPLKHLIKWTKDTCWIMSLEVLLDLSLPDINYKTKPCFATLMLSLLPLGARSSSRSCYDLKWIFKVKLDELGGVLKNKARLVGRGYHQEEGIEFEESFALVARLEAIQVYVSQPDGFVDQDNPNHVYQLKKALYGLKQAPRACYDLLSSFLLSQKFSKGTVNPTLFTRKEGKDILLHLQTLIMLVAKIPGRSTSSSMQLLGDRLVSWSSKKQKSTAISSTKAEYITLSVCCAQILWMRSQLTDYGLGFNKIPLYCDNKSVIALCCNNVQHSRSKYIDIRYHFIKKQVENRVVELYFVKTEYQLADIFTKALGRERLDFLINKLGMRSMSPETL</sequence>
<keyword evidence="7" id="KW-0695">RNA-directed DNA polymerase</keyword>
<dbReference type="Pfam" id="PF13976">
    <property type="entry name" value="gag_pre-integrs"/>
    <property type="match status" value="1"/>
</dbReference>
<dbReference type="InterPro" id="IPR001584">
    <property type="entry name" value="Integrase_cat-core"/>
</dbReference>
<keyword evidence="5" id="KW-0460">Magnesium</keyword>
<evidence type="ECO:0000313" key="14">
    <source>
        <dbReference type="Proteomes" id="UP001151760"/>
    </source>
</evidence>
<evidence type="ECO:0000256" key="11">
    <source>
        <dbReference type="SAM" id="Coils"/>
    </source>
</evidence>
<keyword evidence="1" id="KW-0540">Nuclease</keyword>
<keyword evidence="11" id="KW-0175">Coiled coil</keyword>
<gene>
    <name evidence="13" type="ORF">Tco_0993405</name>
</gene>
<dbReference type="Pfam" id="PF07727">
    <property type="entry name" value="RVT_2"/>
    <property type="match status" value="1"/>
</dbReference>
<dbReference type="PANTHER" id="PTHR42648">
    <property type="entry name" value="TRANSPOSASE, PUTATIVE-RELATED"/>
    <property type="match status" value="1"/>
</dbReference>
<keyword evidence="8" id="KW-0239">DNA-directed DNA polymerase</keyword>
<feature type="domain" description="Integrase catalytic" evidence="12">
    <location>
        <begin position="624"/>
        <end position="798"/>
    </location>
</feature>
<dbReference type="Pfam" id="PF00665">
    <property type="entry name" value="rve"/>
    <property type="match status" value="1"/>
</dbReference>
<evidence type="ECO:0000256" key="7">
    <source>
        <dbReference type="ARBA" id="ARBA00022918"/>
    </source>
</evidence>
<dbReference type="Pfam" id="PF25597">
    <property type="entry name" value="SH3_retrovirus"/>
    <property type="match status" value="1"/>
</dbReference>